<evidence type="ECO:0000313" key="3">
    <source>
        <dbReference type="WBParaSite" id="Smp_002860.1"/>
    </source>
</evidence>
<dbReference type="CTD" id="8342478"/>
<dbReference type="PhylomeDB" id="G4VLJ2"/>
<name>G4VLJ2_SCHMA</name>
<dbReference type="GeneID" id="8342478"/>
<dbReference type="AlphaFoldDB" id="G4VLJ2"/>
<reference evidence="3" key="2">
    <citation type="submission" date="2018-12" db="UniProtKB">
        <authorList>
            <consortium name="WormBaseParasite"/>
        </authorList>
    </citation>
    <scope>IDENTIFICATION</scope>
    <source>
        <strain evidence="3">Puerto Rican</strain>
    </source>
</reference>
<accession>G4VLJ2</accession>
<proteinExistence type="predicted"/>
<dbReference type="RefSeq" id="XP_018652946.1">
    <property type="nucleotide sequence ID" value="XM_018797957.1"/>
</dbReference>
<reference evidence="2" key="1">
    <citation type="journal article" date="2012" name="PLoS Negl. Trop. Dis.">
        <title>A systematically improved high quality genome and transcriptome of the human blood fluke Schistosoma mansoni.</title>
        <authorList>
            <person name="Protasio A.V."/>
            <person name="Tsai I.J."/>
            <person name="Babbage A."/>
            <person name="Nichol S."/>
            <person name="Hunt M."/>
            <person name="Aslett M.A."/>
            <person name="De Silva N."/>
            <person name="Velarde G.S."/>
            <person name="Anderson T.J."/>
            <person name="Clark R.C."/>
            <person name="Davidson C."/>
            <person name="Dillon G.P."/>
            <person name="Holroyd N.E."/>
            <person name="LoVerde P.T."/>
            <person name="Lloyd C."/>
            <person name="McQuillan J."/>
            <person name="Oliveira G."/>
            <person name="Otto T.D."/>
            <person name="Parker-Manuel S.J."/>
            <person name="Quail M.A."/>
            <person name="Wilson R.A."/>
            <person name="Zerlotini A."/>
            <person name="Dunne D.W."/>
            <person name="Berriman M."/>
        </authorList>
    </citation>
    <scope>NUCLEOTIDE SEQUENCE [LARGE SCALE GENOMIC DNA]</scope>
    <source>
        <strain evidence="2">Puerto Rican</strain>
    </source>
</reference>
<feature type="compositionally biased region" description="Basic and acidic residues" evidence="1">
    <location>
        <begin position="1"/>
        <end position="10"/>
    </location>
</feature>
<organism evidence="2 3">
    <name type="scientific">Schistosoma mansoni</name>
    <name type="common">Blood fluke</name>
    <dbReference type="NCBI Taxonomy" id="6183"/>
    <lineage>
        <taxon>Eukaryota</taxon>
        <taxon>Metazoa</taxon>
        <taxon>Spiralia</taxon>
        <taxon>Lophotrochozoa</taxon>
        <taxon>Platyhelminthes</taxon>
        <taxon>Trematoda</taxon>
        <taxon>Digenea</taxon>
        <taxon>Strigeidida</taxon>
        <taxon>Schistosomatoidea</taxon>
        <taxon>Schistosomatidae</taxon>
        <taxon>Schistosoma</taxon>
    </lineage>
</organism>
<dbReference type="KEGG" id="smm:Smp_002860"/>
<dbReference type="Proteomes" id="UP000008854">
    <property type="component" value="Unassembled WGS sequence"/>
</dbReference>
<evidence type="ECO:0000313" key="2">
    <source>
        <dbReference type="Proteomes" id="UP000008854"/>
    </source>
</evidence>
<dbReference type="WBParaSite" id="Smp_002860.1">
    <property type="protein sequence ID" value="Smp_002860.1"/>
    <property type="gene ID" value="Smp_002860"/>
</dbReference>
<evidence type="ECO:0000256" key="1">
    <source>
        <dbReference type="SAM" id="MobiDB-lite"/>
    </source>
</evidence>
<keyword evidence="2" id="KW-1185">Reference proteome</keyword>
<feature type="region of interest" description="Disordered" evidence="1">
    <location>
        <begin position="1"/>
        <end position="25"/>
    </location>
</feature>
<dbReference type="InParanoid" id="G4VLJ2"/>
<dbReference type="HOGENOM" id="CLU_1706448_0_0_1"/>
<sequence>MSTGNHKNDQIPELSPHYSETRSDDDFGGNSYRTDLLLQVEFSKVRLAQTERGMELEWLRQKGGEHYNEVAAKKIWTVERLSMLRRMVPTTPQIASWSHLLSVTLPRVGKEDVEVLVVFSVHVAHETKEKRVGKSNDPYAIITPLGLDVVWALQ</sequence>
<protein>
    <submittedName>
        <fullName evidence="3">DUF3074 domain-containing protein</fullName>
    </submittedName>
</protein>